<evidence type="ECO:0000313" key="3">
    <source>
        <dbReference type="Proteomes" id="UP001054945"/>
    </source>
</evidence>
<dbReference type="PANTHER" id="PTHR23278:SF19">
    <property type="entry name" value="OBSCURIN"/>
    <property type="match status" value="1"/>
</dbReference>
<feature type="domain" description="Ig-like" evidence="1">
    <location>
        <begin position="231"/>
        <end position="316"/>
    </location>
</feature>
<dbReference type="SUPFAM" id="SSF48726">
    <property type="entry name" value="Immunoglobulin"/>
    <property type="match status" value="3"/>
</dbReference>
<keyword evidence="3" id="KW-1185">Reference proteome</keyword>
<accession>A0AAV4Q5Y4</accession>
<dbReference type="Gene3D" id="2.60.40.10">
    <property type="entry name" value="Immunoglobulins"/>
    <property type="match status" value="3"/>
</dbReference>
<evidence type="ECO:0000259" key="1">
    <source>
        <dbReference type="PROSITE" id="PS50835"/>
    </source>
</evidence>
<dbReference type="EMBL" id="BPLR01005588">
    <property type="protein sequence ID" value="GIY03506.1"/>
    <property type="molecule type" value="Genomic_DNA"/>
</dbReference>
<feature type="domain" description="Ig-like" evidence="1">
    <location>
        <begin position="140"/>
        <end position="212"/>
    </location>
</feature>
<sequence>MVVLQVIASVYVFRISPPAVTWWRGSTLLDATFETLPDGETDRGPDNLFATHSVCRTSCRTGMHLHRFPSGGQDFLVDWHHTARNTSESFSPDRNRTTSVLNLWPTSDHNNKYLSCRAENPMLPEQPVEDGWTLNVSYVPRVMLSVKIDHGKQPTASEGSDVRFLCEIKSNPWVIDIGWLSEDGRMVNEPEIGVTIANNTLIIKRVQRKHAGNTSVMQLIQKERDTVKKFPSLSRWSKNRLWVAKGEPARVECSVDAEPSDVSFRWNFNNTVEQHDILSFTSSGPTSVATYIPRTLKDFGKLYCWAKNEVGDQQIPCIFNVIPAGK</sequence>
<dbReference type="PROSITE" id="PS50835">
    <property type="entry name" value="IG_LIKE"/>
    <property type="match status" value="2"/>
</dbReference>
<dbReference type="Proteomes" id="UP001054945">
    <property type="component" value="Unassembled WGS sequence"/>
</dbReference>
<protein>
    <recommendedName>
        <fullName evidence="1">Ig-like domain-containing protein</fullName>
    </recommendedName>
</protein>
<dbReference type="InterPro" id="IPR036179">
    <property type="entry name" value="Ig-like_dom_sf"/>
</dbReference>
<dbReference type="InterPro" id="IPR007110">
    <property type="entry name" value="Ig-like_dom"/>
</dbReference>
<reference evidence="2 3" key="1">
    <citation type="submission" date="2021-06" db="EMBL/GenBank/DDBJ databases">
        <title>Caerostris extrusa draft genome.</title>
        <authorList>
            <person name="Kono N."/>
            <person name="Arakawa K."/>
        </authorList>
    </citation>
    <scope>NUCLEOTIDE SEQUENCE [LARGE SCALE GENOMIC DNA]</scope>
</reference>
<dbReference type="AlphaFoldDB" id="A0AAV4Q5Y4"/>
<proteinExistence type="predicted"/>
<comment type="caution">
    <text evidence="2">The sequence shown here is derived from an EMBL/GenBank/DDBJ whole genome shotgun (WGS) entry which is preliminary data.</text>
</comment>
<dbReference type="PANTHER" id="PTHR23278">
    <property type="entry name" value="SIDESTEP PROTEIN"/>
    <property type="match status" value="1"/>
</dbReference>
<name>A0AAV4Q5Y4_CAEEX</name>
<organism evidence="2 3">
    <name type="scientific">Caerostris extrusa</name>
    <name type="common">Bark spider</name>
    <name type="synonym">Caerostris bankana</name>
    <dbReference type="NCBI Taxonomy" id="172846"/>
    <lineage>
        <taxon>Eukaryota</taxon>
        <taxon>Metazoa</taxon>
        <taxon>Ecdysozoa</taxon>
        <taxon>Arthropoda</taxon>
        <taxon>Chelicerata</taxon>
        <taxon>Arachnida</taxon>
        <taxon>Araneae</taxon>
        <taxon>Araneomorphae</taxon>
        <taxon>Entelegynae</taxon>
        <taxon>Araneoidea</taxon>
        <taxon>Araneidae</taxon>
        <taxon>Caerostris</taxon>
    </lineage>
</organism>
<dbReference type="InterPro" id="IPR013783">
    <property type="entry name" value="Ig-like_fold"/>
</dbReference>
<evidence type="ECO:0000313" key="2">
    <source>
        <dbReference type="EMBL" id="GIY03506.1"/>
    </source>
</evidence>
<gene>
    <name evidence="2" type="primary">AVEN_140776_1</name>
    <name evidence="2" type="ORF">CEXT_549611</name>
</gene>